<reference evidence="2 3" key="1">
    <citation type="submission" date="2015-08" db="EMBL/GenBank/DDBJ databases">
        <title>Genome sequencing of Penicillium nordicum.</title>
        <authorList>
            <person name="Nguyen H.D."/>
            <person name="Seifert K.A."/>
        </authorList>
    </citation>
    <scope>NUCLEOTIDE SEQUENCE [LARGE SCALE GENOMIC DNA]</scope>
    <source>
        <strain evidence="2 3">DAOMC 185683</strain>
    </source>
</reference>
<evidence type="ECO:0000313" key="3">
    <source>
        <dbReference type="Proteomes" id="UP000037696"/>
    </source>
</evidence>
<keyword evidence="3" id="KW-1185">Reference proteome</keyword>
<dbReference type="AlphaFoldDB" id="A0A0M8P4U2"/>
<dbReference type="OrthoDB" id="4355649at2759"/>
<organism evidence="2 3">
    <name type="scientific">Penicillium nordicum</name>
    <dbReference type="NCBI Taxonomy" id="229535"/>
    <lineage>
        <taxon>Eukaryota</taxon>
        <taxon>Fungi</taxon>
        <taxon>Dikarya</taxon>
        <taxon>Ascomycota</taxon>
        <taxon>Pezizomycotina</taxon>
        <taxon>Eurotiomycetes</taxon>
        <taxon>Eurotiomycetidae</taxon>
        <taxon>Eurotiales</taxon>
        <taxon>Aspergillaceae</taxon>
        <taxon>Penicillium</taxon>
    </lineage>
</organism>
<accession>A0A0M8P4U2</accession>
<feature type="compositionally biased region" description="Polar residues" evidence="1">
    <location>
        <begin position="344"/>
        <end position="356"/>
    </location>
</feature>
<evidence type="ECO:0000313" key="2">
    <source>
        <dbReference type="EMBL" id="KOS43557.1"/>
    </source>
</evidence>
<feature type="compositionally biased region" description="Low complexity" evidence="1">
    <location>
        <begin position="408"/>
        <end position="431"/>
    </location>
</feature>
<gene>
    <name evidence="2" type="ORF">ACN38_g5531</name>
</gene>
<dbReference type="EMBL" id="LHQQ01000078">
    <property type="protein sequence ID" value="KOS43557.1"/>
    <property type="molecule type" value="Genomic_DNA"/>
</dbReference>
<proteinExistence type="predicted"/>
<feature type="compositionally biased region" description="Pro residues" evidence="1">
    <location>
        <begin position="476"/>
        <end position="486"/>
    </location>
</feature>
<comment type="caution">
    <text evidence="2">The sequence shown here is derived from an EMBL/GenBank/DDBJ whole genome shotgun (WGS) entry which is preliminary data.</text>
</comment>
<name>A0A0M8P4U2_9EURO</name>
<feature type="region of interest" description="Disordered" evidence="1">
    <location>
        <begin position="462"/>
        <end position="491"/>
    </location>
</feature>
<dbReference type="Proteomes" id="UP000037696">
    <property type="component" value="Unassembled WGS sequence"/>
</dbReference>
<sequence length="606" mass="67083">MSEKKKARKRSKIKRWLRSWVFTPLGNVRIKLINKVERRRRSIPDCDPNQIAAEALSDRCPCRFFRDRNDRGSAPVRRSLLENEFESLVDLIVPMSAWSESARQQSSRLDSARLDSCVANGSVVDGREPAMAITSKLKSLRDSRGDWREDEHAVLRVMNPDVSWLNSEDDKSEGSGPSSVIEVDRSVYELSSLGGKISDLPSDLSEESQSGKSRSSLIFEPGIQMANPMAIKELAPQLPDLYFIHQPDRPLCCLITSALRDSSSPVLFDNGICFGDHFSCDTQPVISHLPPSGISRSSVRAKSPTNTMEFLIRQTQRRRSTILNNVYISPFVPLQPRPLHIRKSSNATSTNTQNDALSPIPAEPSQDVAAPVHNSPYSLHCKIQYGPLPPLPSSRSNSSSTHFASFGPARPSSRPPDISSPTHSASASASPSPSPVDLPQYPNRPNSMCDDCLARRHRSLHSHPSYRRGDNSPQFGNPPLPYPLSPQEPTRFPPRVDSLPASLRAGRQCQHCPTSQPEIVSPPVFVSPRSRAQVLNRISASFSDFTPDSPWAGPVGPTGFYDVSEDDLALYGESDRIDESIDESIDSSGLEMCLIAGSRAQRRRYR</sequence>
<feature type="region of interest" description="Disordered" evidence="1">
    <location>
        <begin position="388"/>
        <end position="450"/>
    </location>
</feature>
<protein>
    <submittedName>
        <fullName evidence="2">Uncharacterized protein</fullName>
    </submittedName>
</protein>
<feature type="region of interest" description="Disordered" evidence="1">
    <location>
        <begin position="342"/>
        <end position="373"/>
    </location>
</feature>
<evidence type="ECO:0000256" key="1">
    <source>
        <dbReference type="SAM" id="MobiDB-lite"/>
    </source>
</evidence>